<dbReference type="GO" id="GO:0003993">
    <property type="term" value="F:acid phosphatase activity"/>
    <property type="evidence" value="ECO:0007669"/>
    <property type="project" value="TreeGrafter"/>
</dbReference>
<evidence type="ECO:0000256" key="9">
    <source>
        <dbReference type="ARBA" id="ARBA00023136"/>
    </source>
</evidence>
<gene>
    <name evidence="16" type="ORF">CTOB1V02_LOCUS7955</name>
</gene>
<dbReference type="EC" id="3.1.3.62" evidence="4"/>
<dbReference type="PANTHER" id="PTHR20963">
    <property type="entry name" value="MULTIPLE INOSITOL POLYPHOSPHATE PHOSPHATASE-RELATED"/>
    <property type="match status" value="1"/>
</dbReference>
<keyword evidence="8" id="KW-0378">Hydrolase</keyword>
<comment type="catalytic activity">
    <reaction evidence="13">
        <text>1D-myo-inositol 1,2,4,5,6-pentakisphosphate + H2O = 1D-myo-inositol 1,2,5,6-tetrakisphosphate + phosphate</text>
        <dbReference type="Rhea" id="RHEA:77115"/>
        <dbReference type="ChEBI" id="CHEBI:15377"/>
        <dbReference type="ChEBI" id="CHEBI:43474"/>
        <dbReference type="ChEBI" id="CHEBI:57798"/>
        <dbReference type="ChEBI" id="CHEBI:195535"/>
        <dbReference type="EC" id="3.1.3.62"/>
    </reaction>
    <physiologicalReaction direction="left-to-right" evidence="13">
        <dbReference type="Rhea" id="RHEA:77116"/>
    </physiologicalReaction>
</comment>
<keyword evidence="7" id="KW-0732">Signal</keyword>
<evidence type="ECO:0000256" key="12">
    <source>
        <dbReference type="ARBA" id="ARBA00043668"/>
    </source>
</evidence>
<keyword evidence="10" id="KW-0325">Glycoprotein</keyword>
<evidence type="ECO:0000256" key="5">
    <source>
        <dbReference type="ARBA" id="ARBA00018097"/>
    </source>
</evidence>
<dbReference type="AlphaFoldDB" id="A0A7R8WK25"/>
<name>A0A7R8WK25_9CRUS</name>
<evidence type="ECO:0000256" key="10">
    <source>
        <dbReference type="ARBA" id="ARBA00023180"/>
    </source>
</evidence>
<dbReference type="InterPro" id="IPR016274">
    <property type="entry name" value="Histidine_acid_Pase_euk"/>
</dbReference>
<dbReference type="OrthoDB" id="6509975at2759"/>
<dbReference type="InterPro" id="IPR029033">
    <property type="entry name" value="His_PPase_superfam"/>
</dbReference>
<evidence type="ECO:0000256" key="2">
    <source>
        <dbReference type="ARBA" id="ARBA00008422"/>
    </source>
</evidence>
<evidence type="ECO:0000256" key="7">
    <source>
        <dbReference type="ARBA" id="ARBA00022729"/>
    </source>
</evidence>
<comment type="similarity">
    <text evidence="2">Belongs to the histidine acid phosphatase family. MINPP1 subfamily.</text>
</comment>
<reference evidence="16" key="1">
    <citation type="submission" date="2020-11" db="EMBL/GenBank/DDBJ databases">
        <authorList>
            <person name="Tran Van P."/>
        </authorList>
    </citation>
    <scope>NUCLEOTIDE SEQUENCE</scope>
</reference>
<dbReference type="PIRSF" id="PIRSF000894">
    <property type="entry name" value="Acid_phosphatase"/>
    <property type="match status" value="1"/>
</dbReference>
<dbReference type="EC" id="3.1.3.80" evidence="3"/>
<dbReference type="InterPro" id="IPR000560">
    <property type="entry name" value="His_Pase_clade-2"/>
</dbReference>
<keyword evidence="9" id="KW-0472">Membrane</keyword>
<evidence type="ECO:0000256" key="1">
    <source>
        <dbReference type="ARBA" id="ARBA00004236"/>
    </source>
</evidence>
<dbReference type="SUPFAM" id="SSF53254">
    <property type="entry name" value="Phosphoglycerate mutase-like"/>
    <property type="match status" value="1"/>
</dbReference>
<accession>A0A7R8WK25</accession>
<evidence type="ECO:0000256" key="3">
    <source>
        <dbReference type="ARBA" id="ARBA00012976"/>
    </source>
</evidence>
<dbReference type="PANTHER" id="PTHR20963:SF8">
    <property type="entry name" value="MULTIPLE INOSITOL POLYPHOSPHATE PHOSPHATASE 1"/>
    <property type="match status" value="1"/>
</dbReference>
<comment type="catalytic activity">
    <reaction evidence="15">
        <text>(2R)-2,3-bisphosphoglycerate + H2O = (2R)-2-phosphoglycerate + phosphate</text>
        <dbReference type="Rhea" id="RHEA:27381"/>
        <dbReference type="ChEBI" id="CHEBI:15377"/>
        <dbReference type="ChEBI" id="CHEBI:43474"/>
        <dbReference type="ChEBI" id="CHEBI:58248"/>
        <dbReference type="ChEBI" id="CHEBI:58289"/>
        <dbReference type="EC" id="3.1.3.80"/>
    </reaction>
    <physiologicalReaction direction="left-to-right" evidence="15">
        <dbReference type="Rhea" id="RHEA:27382"/>
    </physiologicalReaction>
</comment>
<dbReference type="CDD" id="cd07061">
    <property type="entry name" value="HP_HAP_like"/>
    <property type="match status" value="1"/>
</dbReference>
<evidence type="ECO:0000313" key="16">
    <source>
        <dbReference type="EMBL" id="CAD7230092.1"/>
    </source>
</evidence>
<evidence type="ECO:0000256" key="15">
    <source>
        <dbReference type="ARBA" id="ARBA00043832"/>
    </source>
</evidence>
<evidence type="ECO:0000256" key="11">
    <source>
        <dbReference type="ARBA" id="ARBA00031642"/>
    </source>
</evidence>
<comment type="subcellular location">
    <subcellularLocation>
        <location evidence="1">Cell membrane</location>
    </subcellularLocation>
</comment>
<evidence type="ECO:0000256" key="6">
    <source>
        <dbReference type="ARBA" id="ARBA00022475"/>
    </source>
</evidence>
<dbReference type="GO" id="GO:0034417">
    <property type="term" value="F:bisphosphoglycerate 3-phosphatase activity"/>
    <property type="evidence" value="ECO:0007669"/>
    <property type="project" value="UniProtKB-EC"/>
</dbReference>
<dbReference type="Gene3D" id="3.40.50.1240">
    <property type="entry name" value="Phosphoglycerate mutase-like"/>
    <property type="match status" value="1"/>
</dbReference>
<evidence type="ECO:0000256" key="4">
    <source>
        <dbReference type="ARBA" id="ARBA00013040"/>
    </source>
</evidence>
<comment type="catalytic activity">
    <reaction evidence="14">
        <text>1D-myo-inositol hexakisphosphate + H2O = 1D-myo-inositol 1,2,4,5,6-pentakisphosphate + phosphate</text>
        <dbReference type="Rhea" id="RHEA:16989"/>
        <dbReference type="ChEBI" id="CHEBI:15377"/>
        <dbReference type="ChEBI" id="CHEBI:43474"/>
        <dbReference type="ChEBI" id="CHEBI:57798"/>
        <dbReference type="ChEBI" id="CHEBI:58130"/>
        <dbReference type="EC" id="3.1.3.62"/>
    </reaction>
    <physiologicalReaction direction="left-to-right" evidence="14">
        <dbReference type="Rhea" id="RHEA:16990"/>
    </physiologicalReaction>
</comment>
<proteinExistence type="inferred from homology"/>
<evidence type="ECO:0000256" key="8">
    <source>
        <dbReference type="ARBA" id="ARBA00022801"/>
    </source>
</evidence>
<dbReference type="GO" id="GO:0052745">
    <property type="term" value="F:inositol phosphate phosphatase activity"/>
    <property type="evidence" value="ECO:0007669"/>
    <property type="project" value="TreeGrafter"/>
</dbReference>
<evidence type="ECO:0000256" key="14">
    <source>
        <dbReference type="ARBA" id="ARBA00043691"/>
    </source>
</evidence>
<comment type="catalytic activity">
    <reaction evidence="12">
        <text>1D-myo-inositol 1,2,5,6-tetrakisphosphate + H2O = 1D-myo-inositol 1,2,6-trisphosphate + phosphate</text>
        <dbReference type="Rhea" id="RHEA:77119"/>
        <dbReference type="ChEBI" id="CHEBI:15377"/>
        <dbReference type="ChEBI" id="CHEBI:43474"/>
        <dbReference type="ChEBI" id="CHEBI:195535"/>
        <dbReference type="ChEBI" id="CHEBI:195537"/>
        <dbReference type="EC" id="3.1.3.62"/>
    </reaction>
    <physiologicalReaction direction="left-to-right" evidence="12">
        <dbReference type="Rhea" id="RHEA:77120"/>
    </physiologicalReaction>
</comment>
<evidence type="ECO:0000256" key="13">
    <source>
        <dbReference type="ARBA" id="ARBA00043671"/>
    </source>
</evidence>
<dbReference type="GO" id="GO:0005886">
    <property type="term" value="C:plasma membrane"/>
    <property type="evidence" value="ECO:0007669"/>
    <property type="project" value="UniProtKB-SubCell"/>
</dbReference>
<protein>
    <recommendedName>
        <fullName evidence="5">Multiple inositol polyphosphate phosphatase 1</fullName>
        <ecNumber evidence="4">3.1.3.62</ecNumber>
        <ecNumber evidence="3">3.1.3.80</ecNumber>
    </recommendedName>
    <alternativeName>
        <fullName evidence="11">2,3-bisphosphoglycerate 3-phosphatase</fullName>
    </alternativeName>
</protein>
<keyword evidence="6" id="KW-1003">Cell membrane</keyword>
<dbReference type="Pfam" id="PF00328">
    <property type="entry name" value="His_Phos_2"/>
    <property type="match status" value="1"/>
</dbReference>
<sequence length="456" mass="52604">MALIVRWKASPVSSLLVALLCLYNDAGAQRGRGLPPPDLPYLGFNTKTSYFFAERASEPTPITTPGCRPAFFWFYGRHGARYPYEHVINAMQEILPELQEETLLQHARGQGALSPDALMALRRWSMPYGPQDALEHAPVGFTEVMTVGKRYGIRLPEIFRNATSQNILVSVTDTNRAADSGVAFLQGVYGQNHANDFVILRGHEDADLIRWPYWCRNYQIIYNRNPEVLTQRFRFTRSPEMRRLIYRVQRRMGLTRALSFDEMLLMYDVCRFDVAINPFISQPARAWCPLFHREDLEILEYLDDIQRYWKHGYGFPKQFQPSCVLIRNFAEHLRALRNGNSPVRARIMFSHQGEMLKLYAALGLFRDPQPFLATNYRANRNRRFNATKIMPFAANFALLVERCGPGRLNIRAFVNELEVRIPRLDAANGDFFAAFRNEIQNCDLQDFCQNSGLGQN</sequence>
<dbReference type="EMBL" id="OB662461">
    <property type="protein sequence ID" value="CAD7230092.1"/>
    <property type="molecule type" value="Genomic_DNA"/>
</dbReference>
<organism evidence="16">
    <name type="scientific">Cyprideis torosa</name>
    <dbReference type="NCBI Taxonomy" id="163714"/>
    <lineage>
        <taxon>Eukaryota</taxon>
        <taxon>Metazoa</taxon>
        <taxon>Ecdysozoa</taxon>
        <taxon>Arthropoda</taxon>
        <taxon>Crustacea</taxon>
        <taxon>Oligostraca</taxon>
        <taxon>Ostracoda</taxon>
        <taxon>Podocopa</taxon>
        <taxon>Podocopida</taxon>
        <taxon>Cytherocopina</taxon>
        <taxon>Cytheroidea</taxon>
        <taxon>Cytherideidae</taxon>
        <taxon>Cyprideis</taxon>
    </lineage>
</organism>